<proteinExistence type="predicted"/>
<dbReference type="InterPro" id="IPR049945">
    <property type="entry name" value="AAA_22"/>
</dbReference>
<protein>
    <submittedName>
        <fullName evidence="2">ATP-binding protein</fullName>
    </submittedName>
</protein>
<feature type="domain" description="ORC1/DEAH AAA+ ATPase" evidence="1">
    <location>
        <begin position="127"/>
        <end position="277"/>
    </location>
</feature>
<sequence length="543" mass="62846">MVNYIEAEYREQIVYDYKNNPLIEALPSIITQEETIDLLANYPYFNEEERKLDKNYRCHLVQRIFQYFQPLNIHLDLYNRFSLVIRQGYISRNPIDLDYANMLNQGYDAILKSNINLNNNIKFRSSASGFTIVGVSGMGKTTTVNRILETIPQVILHSKYKEKRLCMYQITWVKLECPFDGSIKALCLDFFAKVDSIIGTKYFDKYGNGRLSINTMIPIMAQICRNVNLGMLIIDEIQNLSSAKSGGAENMLNYFLTLVNSVGLPVILIGTPNAIEIIQSQFRLARRNSAMGALFWEKLEKDKNWDLLIEGMWEYQWTKEYTPLTEELNDALYEESQGIIDIAVKLYAMAQIKAISSSKSEKVTVNLIKKISKENMRLVKPMLDALKTGNINKIARYEDITIADMDSFIKKETNKIDMDKRIEKLREHREKNKETANKNTRFSIIEKLSILNVDLEKANKYIDVIFKDNNNVNVEDVIKEVLKKILIDEEKTVVVTRKVKRKTDSNDLRYIVKCGKEQNLNAYGSLNESNIIRNYNDFGKEAM</sequence>
<evidence type="ECO:0000313" key="2">
    <source>
        <dbReference type="EMBL" id="MBC2474349.1"/>
    </source>
</evidence>
<dbReference type="GO" id="GO:0005524">
    <property type="term" value="F:ATP binding"/>
    <property type="evidence" value="ECO:0007669"/>
    <property type="project" value="UniProtKB-KW"/>
</dbReference>
<dbReference type="Gene3D" id="3.40.50.300">
    <property type="entry name" value="P-loop containing nucleotide triphosphate hydrolases"/>
    <property type="match status" value="1"/>
</dbReference>
<keyword evidence="2" id="KW-0067">ATP-binding</keyword>
<reference evidence="2" key="1">
    <citation type="submission" date="2020-04" db="EMBL/GenBank/DDBJ databases">
        <authorList>
            <person name="Brown S."/>
        </authorList>
    </citation>
    <scope>NUCLEOTIDE SEQUENCE</scope>
    <source>
        <strain evidence="2">DJ015</strain>
    </source>
</reference>
<name>A0AAW3W663_CLOBE</name>
<dbReference type="AlphaFoldDB" id="A0AAW3W663"/>
<keyword evidence="2" id="KW-0547">Nucleotide-binding</keyword>
<reference evidence="2" key="2">
    <citation type="journal article" date="2022" name="Nat. Biotechnol.">
        <title>Carbon-negative production of acetone and isopropanol by gas fermentation at industrial pilot scale.</title>
        <authorList>
            <person name="Liew F.E."/>
            <person name="Nogle R."/>
            <person name="Abdalla T."/>
            <person name="Rasor B.J."/>
            <person name="Canter C."/>
            <person name="Jensen R.O."/>
            <person name="Wang L."/>
            <person name="Strutz J."/>
            <person name="Chirania P."/>
            <person name="De Tissera S."/>
            <person name="Mueller A.P."/>
            <person name="Ruan Z."/>
            <person name="Gao A."/>
            <person name="Tran L."/>
            <person name="Engle N.L."/>
            <person name="Bromley J.C."/>
            <person name="Daniell J."/>
            <person name="Conrado R."/>
            <person name="Tschaplinski T.J."/>
            <person name="Giannone R.J."/>
            <person name="Hettich R.L."/>
            <person name="Karim A.S."/>
            <person name="Simpson S.D."/>
            <person name="Brown S.D."/>
            <person name="Leang C."/>
            <person name="Jewett M.C."/>
            <person name="Kopke M."/>
        </authorList>
    </citation>
    <scope>NUCLEOTIDE SEQUENCE</scope>
    <source>
        <strain evidence="2">DJ015</strain>
    </source>
</reference>
<evidence type="ECO:0000313" key="3">
    <source>
        <dbReference type="Proteomes" id="UP001194098"/>
    </source>
</evidence>
<accession>A0AAW3W663</accession>
<gene>
    <name evidence="2" type="ORF">HGI39_06415</name>
</gene>
<dbReference type="Proteomes" id="UP001194098">
    <property type="component" value="Unassembled WGS sequence"/>
</dbReference>
<evidence type="ECO:0000259" key="1">
    <source>
        <dbReference type="Pfam" id="PF13401"/>
    </source>
</evidence>
<dbReference type="GO" id="GO:0016887">
    <property type="term" value="F:ATP hydrolysis activity"/>
    <property type="evidence" value="ECO:0007669"/>
    <property type="project" value="InterPro"/>
</dbReference>
<dbReference type="SUPFAM" id="SSF52540">
    <property type="entry name" value="P-loop containing nucleoside triphosphate hydrolases"/>
    <property type="match status" value="1"/>
</dbReference>
<comment type="caution">
    <text evidence="2">The sequence shown here is derived from an EMBL/GenBank/DDBJ whole genome shotgun (WGS) entry which is preliminary data.</text>
</comment>
<organism evidence="2 3">
    <name type="scientific">Clostridium beijerinckii</name>
    <name type="common">Clostridium MP</name>
    <dbReference type="NCBI Taxonomy" id="1520"/>
    <lineage>
        <taxon>Bacteria</taxon>
        <taxon>Bacillati</taxon>
        <taxon>Bacillota</taxon>
        <taxon>Clostridia</taxon>
        <taxon>Eubacteriales</taxon>
        <taxon>Clostridiaceae</taxon>
        <taxon>Clostridium</taxon>
    </lineage>
</organism>
<dbReference type="EMBL" id="JABAGV010000012">
    <property type="protein sequence ID" value="MBC2474349.1"/>
    <property type="molecule type" value="Genomic_DNA"/>
</dbReference>
<dbReference type="InterPro" id="IPR027417">
    <property type="entry name" value="P-loop_NTPase"/>
</dbReference>
<dbReference type="Pfam" id="PF13401">
    <property type="entry name" value="AAA_22"/>
    <property type="match status" value="1"/>
</dbReference>